<accession>A0AAP5BHU4</accession>
<name>A0AAP5BHU4_9BURK</name>
<dbReference type="Proteomes" id="UP001242288">
    <property type="component" value="Unassembled WGS sequence"/>
</dbReference>
<gene>
    <name evidence="2" type="ORF">NIE36_23395</name>
    <name evidence="1" type="ORF">OSB80_23475</name>
</gene>
<sequence length="134" mass="14449">MNGQTARIRTIIAGGYPGWLGKPSSASTSERLNRVQIRISTGGASAPKGVRNADTQGRLSSKAMYIGVAQQLAIIRLVFEGAVSLIAWSRSAPRVQAMRSRRNTMNSVPPSTLDARPELADAARRWAAVWQSSQ</sequence>
<evidence type="ECO:0000313" key="1">
    <source>
        <dbReference type="EMBL" id="MCX4148316.1"/>
    </source>
</evidence>
<organism evidence="2 4">
    <name type="scientific">Paraburkholderia madseniana</name>
    <dbReference type="NCBI Taxonomy" id="2599607"/>
    <lineage>
        <taxon>Bacteria</taxon>
        <taxon>Pseudomonadati</taxon>
        <taxon>Pseudomonadota</taxon>
        <taxon>Betaproteobacteria</taxon>
        <taxon>Burkholderiales</taxon>
        <taxon>Burkholderiaceae</taxon>
        <taxon>Paraburkholderia</taxon>
    </lineage>
</organism>
<dbReference type="AlphaFoldDB" id="A0AAP5BHU4"/>
<evidence type="ECO:0000313" key="3">
    <source>
        <dbReference type="Proteomes" id="UP001209412"/>
    </source>
</evidence>
<dbReference type="Proteomes" id="UP001209412">
    <property type="component" value="Unassembled WGS sequence"/>
</dbReference>
<evidence type="ECO:0000313" key="4">
    <source>
        <dbReference type="Proteomes" id="UP001242288"/>
    </source>
</evidence>
<evidence type="ECO:0000313" key="2">
    <source>
        <dbReference type="EMBL" id="MDQ6410134.1"/>
    </source>
</evidence>
<comment type="caution">
    <text evidence="2">The sequence shown here is derived from an EMBL/GenBank/DDBJ whole genome shotgun (WGS) entry which is preliminary data.</text>
</comment>
<dbReference type="EMBL" id="JAPKHW010000020">
    <property type="protein sequence ID" value="MCX4148316.1"/>
    <property type="molecule type" value="Genomic_DNA"/>
</dbReference>
<protein>
    <submittedName>
        <fullName evidence="2">Uncharacterized protein</fullName>
    </submittedName>
</protein>
<keyword evidence="3" id="KW-1185">Reference proteome</keyword>
<proteinExistence type="predicted"/>
<reference evidence="2" key="1">
    <citation type="submission" date="2022-06" db="EMBL/GenBank/DDBJ databases">
        <title>PHB producers.</title>
        <authorList>
            <person name="Besaury L."/>
        </authorList>
    </citation>
    <scope>NUCLEOTIDE SEQUENCE</scope>
    <source>
        <strain evidence="2 3">SEWS6</strain>
    </source>
</reference>
<dbReference type="EMBL" id="JAMXWF010000020">
    <property type="protein sequence ID" value="MDQ6410134.1"/>
    <property type="molecule type" value="Genomic_DNA"/>
</dbReference>